<reference evidence="1" key="1">
    <citation type="journal article" date="2021" name="Proc. Natl. Acad. Sci. U.S.A.">
        <title>A Catalog of Tens of Thousands of Viruses from Human Metagenomes Reveals Hidden Associations with Chronic Diseases.</title>
        <authorList>
            <person name="Tisza M.J."/>
            <person name="Buck C.B."/>
        </authorList>
    </citation>
    <scope>NUCLEOTIDE SEQUENCE</scope>
    <source>
        <strain evidence="1">Ctj7g1</strain>
    </source>
</reference>
<evidence type="ECO:0000313" key="1">
    <source>
        <dbReference type="EMBL" id="DAE25287.1"/>
    </source>
</evidence>
<dbReference type="EMBL" id="BK015796">
    <property type="protein sequence ID" value="DAE25287.1"/>
    <property type="molecule type" value="Genomic_DNA"/>
</dbReference>
<organism evidence="1">
    <name type="scientific">Siphoviridae sp. ctj7g1</name>
    <dbReference type="NCBI Taxonomy" id="2826438"/>
    <lineage>
        <taxon>Viruses</taxon>
        <taxon>Duplodnaviria</taxon>
        <taxon>Heunggongvirae</taxon>
        <taxon>Uroviricota</taxon>
        <taxon>Caudoviricetes</taxon>
    </lineage>
</organism>
<protein>
    <submittedName>
        <fullName evidence="1">Uncharacterized protein</fullName>
    </submittedName>
</protein>
<sequence length="216" mass="24473">MKNIFRKTVQKVRETAVKVLKSDWALPCAAVIFGATLVNIIVEESRKTVDYSHKIDGGAALTALKHVQQAFEIAYKNKDFDSNDRLKISTDIVTRDDADLLSELRLYNDATGMLNLGYEFFAGHRESEKIVPNPLTDKEMFGPIGYDINYVVAAFWRLYGLFETSYAVGDYGRNGYLRLPARGLTENDLDILKRLNVVDGKTGVVRLYYWVEDDDA</sequence>
<name>A0A8S5R1B7_9CAUD</name>
<accession>A0A8S5R1B7</accession>
<proteinExistence type="predicted"/>